<comment type="caution">
    <text evidence="1">The sequence shown here is derived from an EMBL/GenBank/DDBJ whole genome shotgun (WGS) entry which is preliminary data.</text>
</comment>
<reference evidence="1 2" key="1">
    <citation type="submission" date="2021-06" db="EMBL/GenBank/DDBJ databases">
        <authorList>
            <person name="Palmer J.M."/>
        </authorList>
    </citation>
    <scope>NUCLEOTIDE SEQUENCE [LARGE SCALE GENOMIC DNA]</scope>
    <source>
        <strain evidence="1 2">XC_2019</strain>
        <tissue evidence="1">Muscle</tissue>
    </source>
</reference>
<protein>
    <submittedName>
        <fullName evidence="1">Uncharacterized protein</fullName>
    </submittedName>
</protein>
<gene>
    <name evidence="1" type="ORF">XENOCAPTIV_009202</name>
</gene>
<keyword evidence="2" id="KW-1185">Reference proteome</keyword>
<dbReference type="Proteomes" id="UP001434883">
    <property type="component" value="Unassembled WGS sequence"/>
</dbReference>
<proteinExistence type="predicted"/>
<accession>A0ABV0RGH4</accession>
<organism evidence="1 2">
    <name type="scientific">Xenoophorus captivus</name>
    <dbReference type="NCBI Taxonomy" id="1517983"/>
    <lineage>
        <taxon>Eukaryota</taxon>
        <taxon>Metazoa</taxon>
        <taxon>Chordata</taxon>
        <taxon>Craniata</taxon>
        <taxon>Vertebrata</taxon>
        <taxon>Euteleostomi</taxon>
        <taxon>Actinopterygii</taxon>
        <taxon>Neopterygii</taxon>
        <taxon>Teleostei</taxon>
        <taxon>Neoteleostei</taxon>
        <taxon>Acanthomorphata</taxon>
        <taxon>Ovalentaria</taxon>
        <taxon>Atherinomorphae</taxon>
        <taxon>Cyprinodontiformes</taxon>
        <taxon>Goodeidae</taxon>
        <taxon>Xenoophorus</taxon>
    </lineage>
</organism>
<dbReference type="EMBL" id="JAHRIN010044106">
    <property type="protein sequence ID" value="MEQ2207241.1"/>
    <property type="molecule type" value="Genomic_DNA"/>
</dbReference>
<sequence length="75" mass="8256">MSRGYWYDVKLLNEDCSVSKAPTDLWESTGEEVASALRAMGLPIDPVVTMETKNKGGARDALNEIRQTNKAKGQL</sequence>
<evidence type="ECO:0000313" key="1">
    <source>
        <dbReference type="EMBL" id="MEQ2207241.1"/>
    </source>
</evidence>
<name>A0ABV0RGH4_9TELE</name>
<evidence type="ECO:0000313" key="2">
    <source>
        <dbReference type="Proteomes" id="UP001434883"/>
    </source>
</evidence>